<reference evidence="7 8" key="1">
    <citation type="submission" date="2023-11" db="EMBL/GenBank/DDBJ databases">
        <title>Paucibacter sp. nov., isolated from fresh soil in Korea.</title>
        <authorList>
            <person name="Le N.T.T."/>
        </authorList>
    </citation>
    <scope>NUCLEOTIDE SEQUENCE [LARGE SCALE GENOMIC DNA]</scope>
    <source>
        <strain evidence="7 8">R3-3</strain>
    </source>
</reference>
<evidence type="ECO:0000313" key="8">
    <source>
        <dbReference type="Proteomes" id="UP001285263"/>
    </source>
</evidence>
<dbReference type="Pfam" id="PF00015">
    <property type="entry name" value="MCPsignal"/>
    <property type="match status" value="1"/>
</dbReference>
<dbReference type="CDD" id="cd11386">
    <property type="entry name" value="MCP_signal"/>
    <property type="match status" value="1"/>
</dbReference>
<dbReference type="InterPro" id="IPR004089">
    <property type="entry name" value="MCPsignal_dom"/>
</dbReference>
<keyword evidence="3" id="KW-0807">Transducer</keyword>
<feature type="transmembrane region" description="Helical" evidence="4">
    <location>
        <begin position="192"/>
        <end position="211"/>
    </location>
</feature>
<evidence type="ECO:0000256" key="1">
    <source>
        <dbReference type="ARBA" id="ARBA00022481"/>
    </source>
</evidence>
<dbReference type="Gene3D" id="1.10.287.950">
    <property type="entry name" value="Methyl-accepting chemotaxis protein"/>
    <property type="match status" value="1"/>
</dbReference>
<dbReference type="SMART" id="SM00283">
    <property type="entry name" value="MA"/>
    <property type="match status" value="1"/>
</dbReference>
<keyword evidence="4" id="KW-1133">Transmembrane helix</keyword>
<dbReference type="SUPFAM" id="SSF58104">
    <property type="entry name" value="Methyl-accepting chemotaxis protein (MCP) signaling domain"/>
    <property type="match status" value="1"/>
</dbReference>
<dbReference type="PROSITE" id="PS50111">
    <property type="entry name" value="CHEMOTAXIS_TRANSDUC_2"/>
    <property type="match status" value="1"/>
</dbReference>
<evidence type="ECO:0000259" key="5">
    <source>
        <dbReference type="PROSITE" id="PS50111"/>
    </source>
</evidence>
<dbReference type="Pfam" id="PF00672">
    <property type="entry name" value="HAMP"/>
    <property type="match status" value="1"/>
</dbReference>
<sequence>MTTLLERFRLAPRLALGFAFVLILMSLTALLGVWRLTQLGAIADELGGDAAERALLARELHAIVVISAERAETLMATDNAGYAKHINEIRKATSERSSVVRKRLEELSDSEQGHALYEKIDVAGEAFRQARNDLTKQRDAGTAIADADIQRVLRPAAEAYAKAVDDYAQFEHDKVLTARDAALASASAGRSLLVGGIALGLLLSVLLAWAISRSIVAPLQTASALAARVAEGDLTGLPPQLSGRDEVQALVGDLGGMQDKLAALVHNIQQISDSVATASGQIAMGNADLSQRTEETASSLQQTAGAMEQLTTAVRHSSDSARHANELASSACDVATRGGTVVGQVVSTMDEISASSKKIADIIGTIDGIAFQTNILALNAAVEAARAGEQGRGFAVVAAEVRALAQRSAEAAREIKTLIGASVTSVANGAQLVESAGATMGEIVGSVQRVRDIIGEISGAAARQGTDIGQIGQSVNQLDQMTQQNAALVEQSAAAAESLREHALQLAGMVQTFRVAARR</sequence>
<dbReference type="Proteomes" id="UP001285263">
    <property type="component" value="Unassembled WGS sequence"/>
</dbReference>
<proteinExistence type="inferred from homology"/>
<organism evidence="7 8">
    <name type="scientific">Roseateles agri</name>
    <dbReference type="NCBI Taxonomy" id="3098619"/>
    <lineage>
        <taxon>Bacteria</taxon>
        <taxon>Pseudomonadati</taxon>
        <taxon>Pseudomonadota</taxon>
        <taxon>Betaproteobacteria</taxon>
        <taxon>Burkholderiales</taxon>
        <taxon>Sphaerotilaceae</taxon>
        <taxon>Roseateles</taxon>
    </lineage>
</organism>
<evidence type="ECO:0000256" key="2">
    <source>
        <dbReference type="ARBA" id="ARBA00029447"/>
    </source>
</evidence>
<keyword evidence="1" id="KW-0488">Methylation</keyword>
<dbReference type="PRINTS" id="PR00260">
    <property type="entry name" value="CHEMTRNSDUCR"/>
</dbReference>
<evidence type="ECO:0000256" key="3">
    <source>
        <dbReference type="PROSITE-ProRule" id="PRU00284"/>
    </source>
</evidence>
<dbReference type="InterPro" id="IPR051310">
    <property type="entry name" value="MCP_chemotaxis"/>
</dbReference>
<dbReference type="RefSeq" id="WP_320425027.1">
    <property type="nucleotide sequence ID" value="NZ_JAXCLA010000007.1"/>
</dbReference>
<feature type="transmembrane region" description="Helical" evidence="4">
    <location>
        <begin position="14"/>
        <end position="34"/>
    </location>
</feature>
<name>A0ABU5DP49_9BURK</name>
<accession>A0ABU5DP49</accession>
<keyword evidence="8" id="KW-1185">Reference proteome</keyword>
<keyword evidence="4" id="KW-0472">Membrane</keyword>
<gene>
    <name evidence="7" type="ORF">SNE35_21305</name>
</gene>
<keyword evidence="4" id="KW-0812">Transmembrane</keyword>
<dbReference type="PROSITE" id="PS50885">
    <property type="entry name" value="HAMP"/>
    <property type="match status" value="1"/>
</dbReference>
<feature type="domain" description="Methyl-accepting transducer" evidence="5">
    <location>
        <begin position="271"/>
        <end position="500"/>
    </location>
</feature>
<comment type="caution">
    <text evidence="7">The sequence shown here is derived from an EMBL/GenBank/DDBJ whole genome shotgun (WGS) entry which is preliminary data.</text>
</comment>
<dbReference type="InterPro" id="IPR047347">
    <property type="entry name" value="YvaQ-like_sensor"/>
</dbReference>
<protein>
    <submittedName>
        <fullName evidence="7">Methyl-accepting chemotaxis protein</fullName>
    </submittedName>
</protein>
<feature type="domain" description="HAMP" evidence="6">
    <location>
        <begin position="213"/>
        <end position="266"/>
    </location>
</feature>
<dbReference type="SMART" id="SM00304">
    <property type="entry name" value="HAMP"/>
    <property type="match status" value="1"/>
</dbReference>
<evidence type="ECO:0000313" key="7">
    <source>
        <dbReference type="EMBL" id="MDY0747059.1"/>
    </source>
</evidence>
<evidence type="ECO:0000256" key="4">
    <source>
        <dbReference type="SAM" id="Phobius"/>
    </source>
</evidence>
<comment type="similarity">
    <text evidence="2">Belongs to the methyl-accepting chemotaxis (MCP) protein family.</text>
</comment>
<dbReference type="PANTHER" id="PTHR43531:SF14">
    <property type="entry name" value="METHYL-ACCEPTING CHEMOTAXIS PROTEIN I-RELATED"/>
    <property type="match status" value="1"/>
</dbReference>
<dbReference type="InterPro" id="IPR003660">
    <property type="entry name" value="HAMP_dom"/>
</dbReference>
<dbReference type="EMBL" id="JAXCLA010000007">
    <property type="protein sequence ID" value="MDY0747059.1"/>
    <property type="molecule type" value="Genomic_DNA"/>
</dbReference>
<dbReference type="InterPro" id="IPR004090">
    <property type="entry name" value="Chemotax_Me-accpt_rcpt"/>
</dbReference>
<dbReference type="CDD" id="cd19411">
    <property type="entry name" value="MCP2201-like_sensor"/>
    <property type="match status" value="1"/>
</dbReference>
<evidence type="ECO:0000259" key="6">
    <source>
        <dbReference type="PROSITE" id="PS50885"/>
    </source>
</evidence>
<dbReference type="PANTHER" id="PTHR43531">
    <property type="entry name" value="PROTEIN ICFG"/>
    <property type="match status" value="1"/>
</dbReference>